<gene>
    <name evidence="2" type="ORF">SDRG_16597</name>
</gene>
<protein>
    <recommendedName>
        <fullName evidence="1">Metallo-beta-lactamase domain-containing protein</fullName>
    </recommendedName>
</protein>
<sequence length="307" mass="32618">MVTKVPNTAFLHLLDTKHIMNPLTALLTLMTAAATSATTYCGDSALKLTSYNPGASAIFPVSSVLVSGQKDAILVNAQFGKSQAQAVVDLVKASGKHLTTIYVSHGDPDYYFGLDTIRAAFPDAAIVATAPVVEHIKETVDAKLKTWAPVLGADAPAKTIFPDVLKTDKLTLEGHSLEIRGPAARSYVWIQDLKAVVGGVLLENNIHAFMADTQTPESHTEWLNALAEIEALKPSVIVPGHAIVGDVADIDSPAFTAKYIRDFDMETPKAANSTDLIAAMTALYPKAGSVISLEISAQVAKGEMPWP</sequence>
<dbReference type="InterPro" id="IPR050855">
    <property type="entry name" value="NDM-1-like"/>
</dbReference>
<name>T0PWZ9_SAPDV</name>
<dbReference type="AlphaFoldDB" id="T0PWZ9"/>
<dbReference type="InParanoid" id="T0PWZ9"/>
<evidence type="ECO:0000313" key="2">
    <source>
        <dbReference type="EMBL" id="EQC25540.1"/>
    </source>
</evidence>
<feature type="domain" description="Metallo-beta-lactamase" evidence="1">
    <location>
        <begin position="60"/>
        <end position="241"/>
    </location>
</feature>
<dbReference type="SUPFAM" id="SSF56281">
    <property type="entry name" value="Metallo-hydrolase/oxidoreductase"/>
    <property type="match status" value="1"/>
</dbReference>
<dbReference type="CDD" id="cd07739">
    <property type="entry name" value="metallo-hydrolase-like_MBL-fold"/>
    <property type="match status" value="1"/>
</dbReference>
<keyword evidence="3" id="KW-1185">Reference proteome</keyword>
<dbReference type="InterPro" id="IPR036866">
    <property type="entry name" value="RibonucZ/Hydroxyglut_hydro"/>
</dbReference>
<evidence type="ECO:0000259" key="1">
    <source>
        <dbReference type="SMART" id="SM00849"/>
    </source>
</evidence>
<dbReference type="PANTHER" id="PTHR42951:SF14">
    <property type="entry name" value="METALLO-BETA-LACTAMASE SUPERFAMILY PROTEIN"/>
    <property type="match status" value="1"/>
</dbReference>
<dbReference type="SMART" id="SM00849">
    <property type="entry name" value="Lactamase_B"/>
    <property type="match status" value="1"/>
</dbReference>
<dbReference type="Gene3D" id="3.60.15.10">
    <property type="entry name" value="Ribonuclease Z/Hydroxyacylglutathione hydrolase-like"/>
    <property type="match status" value="1"/>
</dbReference>
<organism evidence="2 3">
    <name type="scientific">Saprolegnia diclina (strain VS20)</name>
    <dbReference type="NCBI Taxonomy" id="1156394"/>
    <lineage>
        <taxon>Eukaryota</taxon>
        <taxon>Sar</taxon>
        <taxon>Stramenopiles</taxon>
        <taxon>Oomycota</taxon>
        <taxon>Saprolegniomycetes</taxon>
        <taxon>Saprolegniales</taxon>
        <taxon>Saprolegniaceae</taxon>
        <taxon>Saprolegnia</taxon>
    </lineage>
</organism>
<dbReference type="OMA" id="QFQKNDA"/>
<dbReference type="EMBL" id="JH767268">
    <property type="protein sequence ID" value="EQC25540.1"/>
    <property type="molecule type" value="Genomic_DNA"/>
</dbReference>
<accession>T0PWZ9</accession>
<dbReference type="InterPro" id="IPR001279">
    <property type="entry name" value="Metallo-B-lactamas"/>
</dbReference>
<proteinExistence type="predicted"/>
<dbReference type="STRING" id="1156394.T0PWZ9"/>
<dbReference type="Pfam" id="PF00753">
    <property type="entry name" value="Lactamase_B"/>
    <property type="match status" value="1"/>
</dbReference>
<dbReference type="Proteomes" id="UP000030762">
    <property type="component" value="Unassembled WGS sequence"/>
</dbReference>
<dbReference type="OrthoDB" id="70749at2759"/>
<reference evidence="2 3" key="1">
    <citation type="submission" date="2012-04" db="EMBL/GenBank/DDBJ databases">
        <title>The Genome Sequence of Saprolegnia declina VS20.</title>
        <authorList>
            <consortium name="The Broad Institute Genome Sequencing Platform"/>
            <person name="Russ C."/>
            <person name="Nusbaum C."/>
            <person name="Tyler B."/>
            <person name="van West P."/>
            <person name="Dieguez-Uribeondo J."/>
            <person name="de Bruijn I."/>
            <person name="Tripathy S."/>
            <person name="Jiang R."/>
            <person name="Young S.K."/>
            <person name="Zeng Q."/>
            <person name="Gargeya S."/>
            <person name="Fitzgerald M."/>
            <person name="Haas B."/>
            <person name="Abouelleil A."/>
            <person name="Alvarado L."/>
            <person name="Arachchi H.M."/>
            <person name="Berlin A."/>
            <person name="Chapman S.B."/>
            <person name="Goldberg J."/>
            <person name="Griggs A."/>
            <person name="Gujja S."/>
            <person name="Hansen M."/>
            <person name="Howarth C."/>
            <person name="Imamovic A."/>
            <person name="Larimer J."/>
            <person name="McCowen C."/>
            <person name="Montmayeur A."/>
            <person name="Murphy C."/>
            <person name="Neiman D."/>
            <person name="Pearson M."/>
            <person name="Priest M."/>
            <person name="Roberts A."/>
            <person name="Saif S."/>
            <person name="Shea T."/>
            <person name="Sisk P."/>
            <person name="Sykes S."/>
            <person name="Wortman J."/>
            <person name="Nusbaum C."/>
            <person name="Birren B."/>
        </authorList>
    </citation>
    <scope>NUCLEOTIDE SEQUENCE [LARGE SCALE GENOMIC DNA]</scope>
    <source>
        <strain evidence="2 3">VS20</strain>
    </source>
</reference>
<dbReference type="PANTHER" id="PTHR42951">
    <property type="entry name" value="METALLO-BETA-LACTAMASE DOMAIN-CONTAINING"/>
    <property type="match status" value="1"/>
</dbReference>
<dbReference type="RefSeq" id="XP_008621035.1">
    <property type="nucleotide sequence ID" value="XM_008622813.1"/>
</dbReference>
<dbReference type="GeneID" id="19957324"/>
<dbReference type="VEuPathDB" id="FungiDB:SDRG_16597"/>
<evidence type="ECO:0000313" key="3">
    <source>
        <dbReference type="Proteomes" id="UP000030762"/>
    </source>
</evidence>
<dbReference type="eggNOG" id="ENOG502S2FZ">
    <property type="taxonomic scope" value="Eukaryota"/>
</dbReference>